<dbReference type="EMBL" id="GBXM01028858">
    <property type="protein sequence ID" value="JAH79719.1"/>
    <property type="molecule type" value="Transcribed_RNA"/>
</dbReference>
<dbReference type="AlphaFoldDB" id="A0A0E9VNL0"/>
<reference evidence="1" key="2">
    <citation type="journal article" date="2015" name="Fish Shellfish Immunol.">
        <title>Early steps in the European eel (Anguilla anguilla)-Vibrio vulnificus interaction in the gills: Role of the RtxA13 toxin.</title>
        <authorList>
            <person name="Callol A."/>
            <person name="Pajuelo D."/>
            <person name="Ebbesson L."/>
            <person name="Teles M."/>
            <person name="MacKenzie S."/>
            <person name="Amaro C."/>
        </authorList>
    </citation>
    <scope>NUCLEOTIDE SEQUENCE</scope>
</reference>
<evidence type="ECO:0000313" key="1">
    <source>
        <dbReference type="EMBL" id="JAH79719.1"/>
    </source>
</evidence>
<reference evidence="1" key="1">
    <citation type="submission" date="2014-11" db="EMBL/GenBank/DDBJ databases">
        <authorList>
            <person name="Amaro Gonzalez C."/>
        </authorList>
    </citation>
    <scope>NUCLEOTIDE SEQUENCE</scope>
</reference>
<protein>
    <submittedName>
        <fullName evidence="1">Uncharacterized protein</fullName>
    </submittedName>
</protein>
<sequence>MLLFICCNWTAEVKGSKLPHLYPTQGPTMLSAAIKACACCERISI</sequence>
<name>A0A0E9VNL0_ANGAN</name>
<accession>A0A0E9VNL0</accession>
<organism evidence="1">
    <name type="scientific">Anguilla anguilla</name>
    <name type="common">European freshwater eel</name>
    <name type="synonym">Muraena anguilla</name>
    <dbReference type="NCBI Taxonomy" id="7936"/>
    <lineage>
        <taxon>Eukaryota</taxon>
        <taxon>Metazoa</taxon>
        <taxon>Chordata</taxon>
        <taxon>Craniata</taxon>
        <taxon>Vertebrata</taxon>
        <taxon>Euteleostomi</taxon>
        <taxon>Actinopterygii</taxon>
        <taxon>Neopterygii</taxon>
        <taxon>Teleostei</taxon>
        <taxon>Anguilliformes</taxon>
        <taxon>Anguillidae</taxon>
        <taxon>Anguilla</taxon>
    </lineage>
</organism>
<proteinExistence type="predicted"/>